<feature type="region of interest" description="Disordered" evidence="1">
    <location>
        <begin position="356"/>
        <end position="397"/>
    </location>
</feature>
<dbReference type="SUPFAM" id="SSF53474">
    <property type="entry name" value="alpha/beta-Hydrolases"/>
    <property type="match status" value="1"/>
</dbReference>
<evidence type="ECO:0000256" key="1">
    <source>
        <dbReference type="SAM" id="MobiDB-lite"/>
    </source>
</evidence>
<dbReference type="PANTHER" id="PTHR12277:SF81">
    <property type="entry name" value="PROTEIN ABHD13"/>
    <property type="match status" value="1"/>
</dbReference>
<feature type="compositionally biased region" description="Polar residues" evidence="1">
    <location>
        <begin position="288"/>
        <end position="300"/>
    </location>
</feature>
<gene>
    <name evidence="2" type="ORF">LGLO00237_LOCUS7485</name>
</gene>
<accession>A0A7S4DK98</accession>
<dbReference type="AlphaFoldDB" id="A0A7S4DK98"/>
<dbReference type="Gene3D" id="3.40.50.1820">
    <property type="entry name" value="alpha/beta hydrolase"/>
    <property type="match status" value="1"/>
</dbReference>
<protein>
    <recommendedName>
        <fullName evidence="3">Serine aminopeptidase S33 domain-containing protein</fullName>
    </recommendedName>
</protein>
<feature type="region of interest" description="Disordered" evidence="1">
    <location>
        <begin position="263"/>
        <end position="307"/>
    </location>
</feature>
<dbReference type="InterPro" id="IPR029058">
    <property type="entry name" value="AB_hydrolase_fold"/>
</dbReference>
<reference evidence="2" key="1">
    <citation type="submission" date="2021-01" db="EMBL/GenBank/DDBJ databases">
        <authorList>
            <person name="Corre E."/>
            <person name="Pelletier E."/>
            <person name="Niang G."/>
            <person name="Scheremetjew M."/>
            <person name="Finn R."/>
            <person name="Kale V."/>
            <person name="Holt S."/>
            <person name="Cochrane G."/>
            <person name="Meng A."/>
            <person name="Brown T."/>
            <person name="Cohen L."/>
        </authorList>
    </citation>
    <scope>NUCLEOTIDE SEQUENCE</scope>
    <source>
        <strain evidence="2">CCCM811</strain>
    </source>
</reference>
<sequence>MCAPLSMARFASLVFRPPKPSYSMLDGREYVSTDLDTKGKGLAIHIDLGYEVTVLFLHGNAEDAGIVAKYFETALCAKLKVNGFIPEYPGYGLLKGKPSEAGVYQAARSAYRYLTEELKIDPMNIVIYGRSLGTAPSIYLASGAAVESQGPPMIRGLVLQSPILSIYRAAYPSIKSTYAGDMFVTDVNMTKVRSPTLIVHGKADTMVPCTHGITLYEKSLWTVKPLLLEGAGHNNIETDYAKPLHECLRAFIGTTSLDMYDKQRLSSTTATQDSRPAPHAGFARASRASLTPKKQTSIPSTKVAPSRPVILSRRQSALIPANTDAKLPRGAYASHHRRSSSSTKIVDKMLMCGGQQRRKDFPLPHGIQKKERGPHGQKWTPRTQGAGPPPQGGSWLT</sequence>
<evidence type="ECO:0008006" key="3">
    <source>
        <dbReference type="Google" id="ProtNLM"/>
    </source>
</evidence>
<dbReference type="PANTHER" id="PTHR12277">
    <property type="entry name" value="ALPHA/BETA HYDROLASE DOMAIN-CONTAINING PROTEIN"/>
    <property type="match status" value="1"/>
</dbReference>
<organism evidence="2">
    <name type="scientific">Lotharella globosa</name>
    <dbReference type="NCBI Taxonomy" id="91324"/>
    <lineage>
        <taxon>Eukaryota</taxon>
        <taxon>Sar</taxon>
        <taxon>Rhizaria</taxon>
        <taxon>Cercozoa</taxon>
        <taxon>Chlorarachniophyceae</taxon>
        <taxon>Lotharella</taxon>
    </lineage>
</organism>
<feature type="compositionally biased region" description="Polar residues" evidence="1">
    <location>
        <begin position="265"/>
        <end position="274"/>
    </location>
</feature>
<dbReference type="EMBL" id="HBIV01009928">
    <property type="protein sequence ID" value="CAE0655402.1"/>
    <property type="molecule type" value="Transcribed_RNA"/>
</dbReference>
<name>A0A7S4DK98_9EUKA</name>
<feature type="compositionally biased region" description="Basic and acidic residues" evidence="1">
    <location>
        <begin position="357"/>
        <end position="374"/>
    </location>
</feature>
<evidence type="ECO:0000313" key="2">
    <source>
        <dbReference type="EMBL" id="CAE0655402.1"/>
    </source>
</evidence>
<proteinExistence type="predicted"/>